<organism evidence="2 3">
    <name type="scientific">Dendrobium thyrsiflorum</name>
    <name type="common">Pinecone-like raceme dendrobium</name>
    <name type="synonym">Orchid</name>
    <dbReference type="NCBI Taxonomy" id="117978"/>
    <lineage>
        <taxon>Eukaryota</taxon>
        <taxon>Viridiplantae</taxon>
        <taxon>Streptophyta</taxon>
        <taxon>Embryophyta</taxon>
        <taxon>Tracheophyta</taxon>
        <taxon>Spermatophyta</taxon>
        <taxon>Magnoliopsida</taxon>
        <taxon>Liliopsida</taxon>
        <taxon>Asparagales</taxon>
        <taxon>Orchidaceae</taxon>
        <taxon>Epidendroideae</taxon>
        <taxon>Malaxideae</taxon>
        <taxon>Dendrobiinae</taxon>
        <taxon>Dendrobium</taxon>
    </lineage>
</organism>
<name>A0ABD0V1Y5_DENTH</name>
<accession>A0ABD0V1Y5</accession>
<sequence length="67" mass="6991">MKLFVNRFGNAVAKSVPVSEGVPSVQSNVASPSSVCGFIQDNSLAVDRQGKTGNQKKSLDGKEVANP</sequence>
<dbReference type="AlphaFoldDB" id="A0ABD0V1Y5"/>
<dbReference type="Proteomes" id="UP001552299">
    <property type="component" value="Unassembled WGS sequence"/>
</dbReference>
<feature type="compositionally biased region" description="Basic and acidic residues" evidence="1">
    <location>
        <begin position="57"/>
        <end position="67"/>
    </location>
</feature>
<proteinExistence type="predicted"/>
<gene>
    <name evidence="2" type="ORF">M5K25_011012</name>
</gene>
<reference evidence="2 3" key="1">
    <citation type="journal article" date="2024" name="Plant Biotechnol. J.">
        <title>Dendrobium thyrsiflorum genome and its molecular insights into genes involved in important horticultural traits.</title>
        <authorList>
            <person name="Chen B."/>
            <person name="Wang J.Y."/>
            <person name="Zheng P.J."/>
            <person name="Li K.L."/>
            <person name="Liang Y.M."/>
            <person name="Chen X.F."/>
            <person name="Zhang C."/>
            <person name="Zhao X."/>
            <person name="He X."/>
            <person name="Zhang G.Q."/>
            <person name="Liu Z.J."/>
            <person name="Xu Q."/>
        </authorList>
    </citation>
    <scope>NUCLEOTIDE SEQUENCE [LARGE SCALE GENOMIC DNA]</scope>
    <source>
        <strain evidence="2">GZMU011</strain>
    </source>
</reference>
<protein>
    <submittedName>
        <fullName evidence="2">Uncharacterized protein</fullName>
    </submittedName>
</protein>
<comment type="caution">
    <text evidence="2">The sequence shown here is derived from an EMBL/GenBank/DDBJ whole genome shotgun (WGS) entry which is preliminary data.</text>
</comment>
<keyword evidence="3" id="KW-1185">Reference proteome</keyword>
<feature type="region of interest" description="Disordered" evidence="1">
    <location>
        <begin position="46"/>
        <end position="67"/>
    </location>
</feature>
<evidence type="ECO:0000313" key="2">
    <source>
        <dbReference type="EMBL" id="KAL0918960.1"/>
    </source>
</evidence>
<evidence type="ECO:0000256" key="1">
    <source>
        <dbReference type="SAM" id="MobiDB-lite"/>
    </source>
</evidence>
<dbReference type="EMBL" id="JANQDX010000009">
    <property type="protein sequence ID" value="KAL0918960.1"/>
    <property type="molecule type" value="Genomic_DNA"/>
</dbReference>
<evidence type="ECO:0000313" key="3">
    <source>
        <dbReference type="Proteomes" id="UP001552299"/>
    </source>
</evidence>